<dbReference type="PANTHER" id="PTHR46401:SF2">
    <property type="entry name" value="GLYCOSYLTRANSFERASE WBBK-RELATED"/>
    <property type="match status" value="1"/>
</dbReference>
<dbReference type="OrthoDB" id="9801609at2"/>
<dbReference type="Pfam" id="PF00534">
    <property type="entry name" value="Glycos_transf_1"/>
    <property type="match status" value="1"/>
</dbReference>
<evidence type="ECO:0000256" key="1">
    <source>
        <dbReference type="ARBA" id="ARBA00022676"/>
    </source>
</evidence>
<dbReference type="STRING" id="535712.A4Z71_03905"/>
<feature type="domain" description="Glycosyltransferase subfamily 4-like N-terminal" evidence="4">
    <location>
        <begin position="94"/>
        <end position="172"/>
    </location>
</feature>
<feature type="domain" description="Glycosyl transferase family 1" evidence="3">
    <location>
        <begin position="186"/>
        <end position="325"/>
    </location>
</feature>
<accession>A0A1D9DZ87</accession>
<evidence type="ECO:0000259" key="4">
    <source>
        <dbReference type="Pfam" id="PF13439"/>
    </source>
</evidence>
<name>A0A1D9DZ87_9MICO</name>
<dbReference type="KEGG" id="rpla:A4Z71_03905"/>
<dbReference type="Proteomes" id="UP000243784">
    <property type="component" value="Chromosome"/>
</dbReference>
<evidence type="ECO:0000313" key="6">
    <source>
        <dbReference type="Proteomes" id="UP000243784"/>
    </source>
</evidence>
<dbReference type="AlphaFoldDB" id="A0A1D9DZ87"/>
<dbReference type="InterPro" id="IPR001296">
    <property type="entry name" value="Glyco_trans_1"/>
</dbReference>
<dbReference type="InterPro" id="IPR028098">
    <property type="entry name" value="Glyco_trans_4-like_N"/>
</dbReference>
<dbReference type="RefSeq" id="WP_070954634.1">
    <property type="nucleotide sequence ID" value="NZ_CP015208.1"/>
</dbReference>
<dbReference type="EMBL" id="CP015208">
    <property type="protein sequence ID" value="AOY56124.1"/>
    <property type="molecule type" value="Genomic_DNA"/>
</dbReference>
<dbReference type="GO" id="GO:0009103">
    <property type="term" value="P:lipopolysaccharide biosynthetic process"/>
    <property type="evidence" value="ECO:0007669"/>
    <property type="project" value="TreeGrafter"/>
</dbReference>
<dbReference type="Gene3D" id="3.40.50.2000">
    <property type="entry name" value="Glycogen Phosphorylase B"/>
    <property type="match status" value="2"/>
</dbReference>
<sequence>MISGFFFDARYIRWDHHDGISRFSAGLFAALHARVPVTAIIYDLRQLEKLPSGTKYILANDPTKLSEVFIALKLNRAGAKVVFSPMQTMGSWFRKYRLILTLHDLIYYRHPTPPPSFNFAIRLAWRIFHMSYWPQRWFLNRADAVVTVSKTSKRLIEKHRLTRRPVSVIYNAAGALEREYEHPAPKHRPRSQQKLVYMGSFMPYKNVELLVSAMNHLPNHELHLLSKISDFDRDRLTEIFKDGGGSVVFHNGVSEAEYHRQLDGAIALVTASRDEGFGIPLVEAMVRGLPIIVSDIEIFREIGGDAALYFDCDSPEEFTQQVKLLNDAASWRIHSELGLQQAKTFNWDKSAAALVQLVDQINS</sequence>
<dbReference type="SUPFAM" id="SSF53756">
    <property type="entry name" value="UDP-Glycosyltransferase/glycogen phosphorylase"/>
    <property type="match status" value="1"/>
</dbReference>
<evidence type="ECO:0000259" key="3">
    <source>
        <dbReference type="Pfam" id="PF00534"/>
    </source>
</evidence>
<dbReference type="CDD" id="cd03809">
    <property type="entry name" value="GT4_MtfB-like"/>
    <property type="match status" value="1"/>
</dbReference>
<reference evidence="5 6" key="1">
    <citation type="journal article" date="2016" name="Biochim. Biophys. Acta">
        <title>Photochemical characterization of actinorhodopsin and its functional existence in the natural host.</title>
        <authorList>
            <person name="Nakamura S."/>
            <person name="Kikukawa T."/>
            <person name="Tamogami J."/>
            <person name="Kamiya M."/>
            <person name="Aizawa T."/>
            <person name="Hahn M.W."/>
            <person name="Ihara K."/>
            <person name="Kamo N."/>
            <person name="Demura M."/>
        </authorList>
    </citation>
    <scope>NUCLEOTIDE SEQUENCE [LARGE SCALE GENOMIC DNA]</scope>
    <source>
        <strain evidence="5 6">MWH-Dar1</strain>
    </source>
</reference>
<protein>
    <submittedName>
        <fullName evidence="5">Uncharacterized protein</fullName>
    </submittedName>
</protein>
<keyword evidence="2" id="KW-0808">Transferase</keyword>
<dbReference type="GO" id="GO:0016757">
    <property type="term" value="F:glycosyltransferase activity"/>
    <property type="evidence" value="ECO:0007669"/>
    <property type="project" value="UniProtKB-KW"/>
</dbReference>
<evidence type="ECO:0000256" key="2">
    <source>
        <dbReference type="ARBA" id="ARBA00022679"/>
    </source>
</evidence>
<evidence type="ECO:0000313" key="5">
    <source>
        <dbReference type="EMBL" id="AOY56124.1"/>
    </source>
</evidence>
<gene>
    <name evidence="5" type="ORF">A4Z71_03905</name>
</gene>
<dbReference type="Pfam" id="PF13439">
    <property type="entry name" value="Glyco_transf_4"/>
    <property type="match status" value="1"/>
</dbReference>
<proteinExistence type="predicted"/>
<dbReference type="PANTHER" id="PTHR46401">
    <property type="entry name" value="GLYCOSYLTRANSFERASE WBBK-RELATED"/>
    <property type="match status" value="1"/>
</dbReference>
<keyword evidence="6" id="KW-1185">Reference proteome</keyword>
<organism evidence="5 6">
    <name type="scientific">Candidatus Rhodoluna planktonica</name>
    <dbReference type="NCBI Taxonomy" id="535712"/>
    <lineage>
        <taxon>Bacteria</taxon>
        <taxon>Bacillati</taxon>
        <taxon>Actinomycetota</taxon>
        <taxon>Actinomycetes</taxon>
        <taxon>Micrococcales</taxon>
        <taxon>Microbacteriaceae</taxon>
        <taxon>Luna cluster</taxon>
        <taxon>Luna-1 subcluster</taxon>
        <taxon>Rhodoluna</taxon>
    </lineage>
</organism>
<keyword evidence="1" id="KW-0328">Glycosyltransferase</keyword>